<accession>A0ABN6Y8Q8</accession>
<evidence type="ECO:0000256" key="1">
    <source>
        <dbReference type="SAM" id="Coils"/>
    </source>
</evidence>
<dbReference type="RefSeq" id="WP_286347226.1">
    <property type="nucleotide sequence ID" value="NZ_AP027733.1"/>
</dbReference>
<dbReference type="Proteomes" id="UP001321486">
    <property type="component" value="Plasmid pNBRC108728a"/>
</dbReference>
<proteinExistence type="predicted"/>
<sequence>MSLERAIEEAEAERLKAIETERQAEAEKAEAARIEGVEMDRGAALLVDAARLASDVASPNVVLCRSKPGLLTPWRAPQPIERGWHVVRWLVLTEAGALVNAHPRASGDELFGRNRAAIESYEDQGLSAWEDVDDRRDPNFHLWNGTLTLFGGFSRYTERRHATMEQELAEFIVRLRESAV</sequence>
<organism evidence="2 3">
    <name type="scientific">Frondihabitans sucicola</name>
    <dbReference type="NCBI Taxonomy" id="1268041"/>
    <lineage>
        <taxon>Bacteria</taxon>
        <taxon>Bacillati</taxon>
        <taxon>Actinomycetota</taxon>
        <taxon>Actinomycetes</taxon>
        <taxon>Micrococcales</taxon>
        <taxon>Microbacteriaceae</taxon>
        <taxon>Frondihabitans</taxon>
    </lineage>
</organism>
<feature type="coiled-coil region" evidence="1">
    <location>
        <begin position="3"/>
        <end position="35"/>
    </location>
</feature>
<keyword evidence="2" id="KW-0614">Plasmid</keyword>
<protein>
    <submittedName>
        <fullName evidence="2">Uncharacterized protein</fullName>
    </submittedName>
</protein>
<dbReference type="EMBL" id="AP027733">
    <property type="protein sequence ID" value="BDZ52368.1"/>
    <property type="molecule type" value="Genomic_DNA"/>
</dbReference>
<name>A0ABN6Y8Q8_9MICO</name>
<evidence type="ECO:0000313" key="3">
    <source>
        <dbReference type="Proteomes" id="UP001321486"/>
    </source>
</evidence>
<evidence type="ECO:0000313" key="2">
    <source>
        <dbReference type="EMBL" id="BDZ52368.1"/>
    </source>
</evidence>
<reference evidence="3" key="1">
    <citation type="journal article" date="2019" name="Int. J. Syst. Evol. Microbiol.">
        <title>The Global Catalogue of Microorganisms (GCM) 10K type strain sequencing project: providing services to taxonomists for standard genome sequencing and annotation.</title>
        <authorList>
            <consortium name="The Broad Institute Genomics Platform"/>
            <consortium name="The Broad Institute Genome Sequencing Center for Infectious Disease"/>
            <person name="Wu L."/>
            <person name="Ma J."/>
        </authorList>
    </citation>
    <scope>NUCLEOTIDE SEQUENCE [LARGE SCALE GENOMIC DNA]</scope>
    <source>
        <strain evidence="3">NBRC 108728</strain>
    </source>
</reference>
<gene>
    <name evidence="2" type="ORF">GCM10025867_46090</name>
</gene>
<geneLocation type="plasmid" evidence="2 3">
    <name>pNBRC108728a</name>
</geneLocation>
<keyword evidence="1" id="KW-0175">Coiled coil</keyword>
<keyword evidence="3" id="KW-1185">Reference proteome</keyword>